<dbReference type="InterPro" id="IPR013977">
    <property type="entry name" value="GcvT_C"/>
</dbReference>
<dbReference type="InterPro" id="IPR006076">
    <property type="entry name" value="FAD-dep_OxRdtase"/>
</dbReference>
<dbReference type="InterPro" id="IPR006222">
    <property type="entry name" value="GCVT_N"/>
</dbReference>
<reference evidence="7" key="2">
    <citation type="submission" date="2022-04" db="EMBL/GenBank/DDBJ databases">
        <title>Sequencing and genomic assembly of Halococcus dombrowskii.</title>
        <authorList>
            <person name="Lim S.W."/>
            <person name="MacLea K.S."/>
        </authorList>
    </citation>
    <scope>NUCLEOTIDE SEQUENCE</scope>
    <source>
        <strain evidence="7">H4</strain>
    </source>
</reference>
<dbReference type="Gene3D" id="3.30.9.10">
    <property type="entry name" value="D-Amino Acid Oxidase, subunit A, domain 2"/>
    <property type="match status" value="1"/>
</dbReference>
<dbReference type="Gene3D" id="3.30.70.1400">
    <property type="entry name" value="Aminomethyltransferase beta-barrel domains"/>
    <property type="match status" value="1"/>
</dbReference>
<dbReference type="Pfam" id="PF01571">
    <property type="entry name" value="GCV_T"/>
    <property type="match status" value="1"/>
</dbReference>
<dbReference type="SUPFAM" id="SSF103025">
    <property type="entry name" value="Folate-binding domain"/>
    <property type="match status" value="1"/>
</dbReference>
<dbReference type="SUPFAM" id="SSF51905">
    <property type="entry name" value="FAD/NAD(P)-binding domain"/>
    <property type="match status" value="1"/>
</dbReference>
<dbReference type="AlphaFoldDB" id="A0AAV3SHC2"/>
<feature type="domain" description="Aminomethyltransferase C-terminal" evidence="4">
    <location>
        <begin position="777"/>
        <end position="856"/>
    </location>
</feature>
<evidence type="ECO:0000313" key="7">
    <source>
        <dbReference type="EMBL" id="UOO96311.1"/>
    </source>
</evidence>
<dbReference type="InterPro" id="IPR028896">
    <property type="entry name" value="GcvT/YgfZ/DmdA"/>
</dbReference>
<evidence type="ECO:0000259" key="5">
    <source>
        <dbReference type="Pfam" id="PF16350"/>
    </source>
</evidence>
<gene>
    <name evidence="6" type="ORF">GCM10008985_23510</name>
    <name evidence="7" type="ORF">MUK72_06295</name>
</gene>
<dbReference type="Pfam" id="PF16350">
    <property type="entry name" value="FAO_M"/>
    <property type="match status" value="1"/>
</dbReference>
<accession>A0AAV3SHC2</accession>
<dbReference type="SUPFAM" id="SSF101790">
    <property type="entry name" value="Aminomethyltransferase beta-barrel domain"/>
    <property type="match status" value="1"/>
</dbReference>
<evidence type="ECO:0000313" key="8">
    <source>
        <dbReference type="Proteomes" id="UP000830542"/>
    </source>
</evidence>
<dbReference type="Gene3D" id="3.50.50.60">
    <property type="entry name" value="FAD/NAD(P)-binding domain"/>
    <property type="match status" value="1"/>
</dbReference>
<dbReference type="Pfam" id="PF01266">
    <property type="entry name" value="DAO"/>
    <property type="match status" value="1"/>
</dbReference>
<dbReference type="EMBL" id="BAAADN010000035">
    <property type="protein sequence ID" value="GAA0465833.1"/>
    <property type="molecule type" value="Genomic_DNA"/>
</dbReference>
<reference evidence="6" key="1">
    <citation type="journal article" date="2014" name="Int. J. Syst. Evol. Microbiol.">
        <title>Complete genome sequence of Corynebacterium casei LMG S-19264T (=DSM 44701T), isolated from a smear-ripened cheese.</title>
        <authorList>
            <consortium name="US DOE Joint Genome Institute (JGI-PGF)"/>
            <person name="Walter F."/>
            <person name="Albersmeier A."/>
            <person name="Kalinowski J."/>
            <person name="Ruckert C."/>
        </authorList>
    </citation>
    <scope>NUCLEOTIDE SEQUENCE</scope>
    <source>
        <strain evidence="6">JCM 12289</strain>
    </source>
</reference>
<dbReference type="InterPro" id="IPR029043">
    <property type="entry name" value="GcvT/YgfZ_C"/>
</dbReference>
<evidence type="ECO:0000313" key="9">
    <source>
        <dbReference type="Proteomes" id="UP001500962"/>
    </source>
</evidence>
<dbReference type="SUPFAM" id="SSF54373">
    <property type="entry name" value="FAD-linked reductases, C-terminal domain"/>
    <property type="match status" value="1"/>
</dbReference>
<dbReference type="InterPro" id="IPR032503">
    <property type="entry name" value="FAO_M"/>
</dbReference>
<evidence type="ECO:0000313" key="6">
    <source>
        <dbReference type="EMBL" id="GAA0465833.1"/>
    </source>
</evidence>
<dbReference type="InterPro" id="IPR027266">
    <property type="entry name" value="TrmE/GcvT-like"/>
</dbReference>
<protein>
    <submittedName>
        <fullName evidence="6">FAD-dependent oxidoreductase</fullName>
    </submittedName>
</protein>
<dbReference type="EMBL" id="CP095005">
    <property type="protein sequence ID" value="UOO96311.1"/>
    <property type="molecule type" value="Genomic_DNA"/>
</dbReference>
<evidence type="ECO:0000256" key="1">
    <source>
        <dbReference type="ARBA" id="ARBA00008609"/>
    </source>
</evidence>
<evidence type="ECO:0000259" key="4">
    <source>
        <dbReference type="Pfam" id="PF08669"/>
    </source>
</evidence>
<feature type="domain" description="FAD dependent oxidoreductase" evidence="2">
    <location>
        <begin position="14"/>
        <end position="410"/>
    </location>
</feature>
<dbReference type="GeneID" id="71761441"/>
<dbReference type="Gene3D" id="2.40.30.110">
    <property type="entry name" value="Aminomethyltransferase beta-barrel domains"/>
    <property type="match status" value="1"/>
</dbReference>
<evidence type="ECO:0000259" key="2">
    <source>
        <dbReference type="Pfam" id="PF01266"/>
    </source>
</evidence>
<proteinExistence type="inferred from homology"/>
<name>A0AAV3SHC2_HALDO</name>
<organism evidence="6 9">
    <name type="scientific">Halococcus dombrowskii</name>
    <dbReference type="NCBI Taxonomy" id="179637"/>
    <lineage>
        <taxon>Archaea</taxon>
        <taxon>Methanobacteriati</taxon>
        <taxon>Methanobacteriota</taxon>
        <taxon>Stenosarchaea group</taxon>
        <taxon>Halobacteria</taxon>
        <taxon>Halobacteriales</taxon>
        <taxon>Halococcaceae</taxon>
        <taxon>Halococcus</taxon>
    </lineage>
</organism>
<dbReference type="InterPro" id="IPR036188">
    <property type="entry name" value="FAD/NAD-bd_sf"/>
</dbReference>
<dbReference type="KEGG" id="hdo:MUK72_06295"/>
<dbReference type="Pfam" id="PF08669">
    <property type="entry name" value="GCV_T_C"/>
    <property type="match status" value="1"/>
</dbReference>
<evidence type="ECO:0000259" key="3">
    <source>
        <dbReference type="Pfam" id="PF01571"/>
    </source>
</evidence>
<sequence length="857" mass="94770">MSHANGLPDAAGTVVIGAGIVGCSTAYHLADLGREDVLVLDRGPLPTTGGSSTHAPGIMFQTDEPKVLSKFATYSRELYSGLERDDGKAIYNETGGIEVARSDERMDYLQRRVEWAKSWGVPDPQLLSPEEVAEKLPLVDPDAIQGGYYSPTDGQASGVRACAALAVEAAEMGAQFVGHTKVEDIEADGDGVQGIVTENGRVECDEVVVATNIWARQLSEKLDVHLPVAPVEHQYTMTEPLAELDGREQDVTDDPVYENYKSVSGDKSEVLLQDPDRPILRDQDNAMYFRTHGDRYGIGSYNHEPVVPDPEDLGGNEEGGNQASIHEFTEEFFENATHPDRQEKAPRTASDELLPATDGKHLDYKYNGMYSASPNGMPTMGPVQECPGLWTGLTTWITHAGGAGKALAEWMERGVPRLPDGPIDLRNCDVNRFAPHAGSWDFTRDLADEEYRNLYSIVHPKWVRTEYQRDIRRTPIYHSHQDLDAELWAEAGWEAPQWFESNEDLLESYGEQIPDREGWEGKFWSPLEGAESLHVREAVGLHDMTSFNKMELVGSQAHEFLQRLCTNDMDLAVGQIRYTLMCNEAGGVRADITVTRVDEHRYLLLTTGREVGQNHLAWVREQAPESVVVNDVTSSLAAMVCTGPDARNVLSKVIDADLSDENFPFYTSQQTFVENVPVTALRLSYAGELGWELYTPSEYGETLWEHVMDAGAEYDIRPYGNGALDSLRIEKGLRLWGEDLHTEHDPYEAGLGWAVDLDTEFIGKEAVAAAAEGDVDRKVACLTLDDPEQVVLADRPVLTSDGDEVLGYVHAAEYGYTVGACVVYTYLPPAFAEPGTDIEVLYEGERYAATVRDEPLL</sequence>
<feature type="domain" description="FAD dependent oxidoreductase central" evidence="5">
    <location>
        <begin position="422"/>
        <end position="473"/>
    </location>
</feature>
<dbReference type="RefSeq" id="WP_244704911.1">
    <property type="nucleotide sequence ID" value="NZ_BAAADN010000035.1"/>
</dbReference>
<feature type="domain" description="GCVT N-terminal" evidence="3">
    <location>
        <begin position="476"/>
        <end position="758"/>
    </location>
</feature>
<dbReference type="Proteomes" id="UP001500962">
    <property type="component" value="Unassembled WGS sequence"/>
</dbReference>
<dbReference type="PANTHER" id="PTHR43757">
    <property type="entry name" value="AMINOMETHYLTRANSFERASE"/>
    <property type="match status" value="1"/>
</dbReference>
<comment type="similarity">
    <text evidence="1">Belongs to the GcvT family.</text>
</comment>
<dbReference type="PANTHER" id="PTHR43757:SF2">
    <property type="entry name" value="AMINOMETHYLTRANSFERASE, MITOCHONDRIAL"/>
    <property type="match status" value="1"/>
</dbReference>
<reference evidence="6" key="3">
    <citation type="submission" date="2023-12" db="EMBL/GenBank/DDBJ databases">
        <authorList>
            <person name="Sun Q."/>
            <person name="Inoue M."/>
        </authorList>
    </citation>
    <scope>NUCLEOTIDE SEQUENCE</scope>
    <source>
        <strain evidence="6">JCM 12289</strain>
    </source>
</reference>
<dbReference type="Gene3D" id="3.30.1360.120">
    <property type="entry name" value="Probable tRNA modification gtpase trme, domain 1"/>
    <property type="match status" value="1"/>
</dbReference>
<dbReference type="Proteomes" id="UP000830542">
    <property type="component" value="Chromosome"/>
</dbReference>
<keyword evidence="8" id="KW-1185">Reference proteome</keyword>